<accession>G0R524</accession>
<dbReference type="eggNOG" id="KOG0032">
    <property type="taxonomic scope" value="Eukaryota"/>
</dbReference>
<dbReference type="InParanoid" id="G0R524"/>
<dbReference type="EMBL" id="GL984360">
    <property type="protein sequence ID" value="EGR27426.1"/>
    <property type="molecule type" value="Genomic_DNA"/>
</dbReference>
<keyword evidence="3" id="KW-0106">Calcium</keyword>
<feature type="region of interest" description="Disordered" evidence="4">
    <location>
        <begin position="161"/>
        <end position="181"/>
    </location>
</feature>
<keyword evidence="1" id="KW-0479">Metal-binding</keyword>
<protein>
    <recommendedName>
        <fullName evidence="7">EF-hand domain-containing protein</fullName>
    </recommendedName>
</protein>
<reference evidence="5 6" key="1">
    <citation type="submission" date="2011-07" db="EMBL/GenBank/DDBJ databases">
        <authorList>
            <person name="Coyne R."/>
            <person name="Brami D."/>
            <person name="Johnson J."/>
            <person name="Hostetler J."/>
            <person name="Hannick L."/>
            <person name="Clark T."/>
            <person name="Cassidy-Hanley D."/>
            <person name="Inman J."/>
        </authorList>
    </citation>
    <scope>NUCLEOTIDE SEQUENCE [LARGE SCALE GENOMIC DNA]</scope>
    <source>
        <strain evidence="5 6">G5</strain>
    </source>
</reference>
<keyword evidence="6" id="KW-1185">Reference proteome</keyword>
<proteinExistence type="predicted"/>
<keyword evidence="2" id="KW-0677">Repeat</keyword>
<evidence type="ECO:0000256" key="1">
    <source>
        <dbReference type="ARBA" id="ARBA00022723"/>
    </source>
</evidence>
<evidence type="ECO:0000256" key="4">
    <source>
        <dbReference type="SAM" id="MobiDB-lite"/>
    </source>
</evidence>
<dbReference type="OrthoDB" id="444540at2759"/>
<dbReference type="RefSeq" id="XP_004024336.1">
    <property type="nucleotide sequence ID" value="XM_004024287.1"/>
</dbReference>
<evidence type="ECO:0000256" key="3">
    <source>
        <dbReference type="ARBA" id="ARBA00022837"/>
    </source>
</evidence>
<gene>
    <name evidence="5" type="ORF">IMG5_196080</name>
</gene>
<evidence type="ECO:0000313" key="5">
    <source>
        <dbReference type="EMBL" id="EGR27426.1"/>
    </source>
</evidence>
<dbReference type="GO" id="GO:0046872">
    <property type="term" value="F:metal ion binding"/>
    <property type="evidence" value="ECO:0007669"/>
    <property type="project" value="UniProtKB-KW"/>
</dbReference>
<dbReference type="STRING" id="857967.G0R524"/>
<evidence type="ECO:0008006" key="7">
    <source>
        <dbReference type="Google" id="ProtNLM"/>
    </source>
</evidence>
<evidence type="ECO:0000256" key="2">
    <source>
        <dbReference type="ARBA" id="ARBA00022737"/>
    </source>
</evidence>
<dbReference type="PANTHER" id="PTHR34524">
    <property type="entry name" value="CALCYPHOSIN"/>
    <property type="match status" value="1"/>
</dbReference>
<organism evidence="5 6">
    <name type="scientific">Ichthyophthirius multifiliis</name>
    <name type="common">White spot disease agent</name>
    <name type="synonym">Ich</name>
    <dbReference type="NCBI Taxonomy" id="5932"/>
    <lineage>
        <taxon>Eukaryota</taxon>
        <taxon>Sar</taxon>
        <taxon>Alveolata</taxon>
        <taxon>Ciliophora</taxon>
        <taxon>Intramacronucleata</taxon>
        <taxon>Oligohymenophorea</taxon>
        <taxon>Hymenostomatida</taxon>
        <taxon>Ophryoglenina</taxon>
        <taxon>Ichthyophthirius</taxon>
    </lineage>
</organism>
<sequence length="431" mass="51914">MNLDFKLQIVYLIKLINIIKELLPLKKFKNSLIQELIRMQKQQKNNEDEIYKDFFNALDLYNMLNVQYFFKKYQLIYMIFFQTQQNQNLNERISKQQFFDFFNNLSASISDDHFFEIILVNTFSLQQQNSYLQNNYAGHKNMFDPNKKGFLQDHHRSLTNGGTVSSNAPFGTSQEPTEYSTQLRPYNVQTQSRQSPYKQKSLYQQHSSISQKTGIQLEATPISQLRNKLSQRGIRGFIKLYSNLKNAQYKNKITLNIFQQCLQEQRIQLQDTEFIFNKYYNYQQFDIQIFFKDLKGKIKDSRQALIVYAFQQIDTKRCGEVYYNDIICNNQLQYINKLIYIYLFLLKENYNYYKHPFVQMGQITEDEALFDFTDSFEFLMAVFNQSNLNKQRVHFNEFYEYYHILSTTIDDDQLFENIMTNCWNIQNTYKR</sequence>
<name>G0R524_ICHMU</name>
<dbReference type="InterPro" id="IPR051581">
    <property type="entry name" value="Ca-bind"/>
</dbReference>
<dbReference type="Gene3D" id="1.10.238.10">
    <property type="entry name" value="EF-hand"/>
    <property type="match status" value="2"/>
</dbReference>
<dbReference type="AlphaFoldDB" id="G0R524"/>
<evidence type="ECO:0000313" key="6">
    <source>
        <dbReference type="Proteomes" id="UP000008983"/>
    </source>
</evidence>
<dbReference type="PANTHER" id="PTHR34524:SF6">
    <property type="entry name" value="CALCYPHOSINE LIKE"/>
    <property type="match status" value="1"/>
</dbReference>
<dbReference type="Proteomes" id="UP000008983">
    <property type="component" value="Unassembled WGS sequence"/>
</dbReference>
<dbReference type="GeneID" id="14903483"/>